<protein>
    <submittedName>
        <fullName evidence="1">Uncharacterized protein</fullName>
    </submittedName>
</protein>
<evidence type="ECO:0000313" key="2">
    <source>
        <dbReference type="Proteomes" id="UP000494040"/>
    </source>
</evidence>
<dbReference type="Proteomes" id="UP000494040">
    <property type="component" value="Unassembled WGS sequence"/>
</dbReference>
<dbReference type="GeneID" id="106671946"/>
<dbReference type="EnsemblMetazoa" id="XM_014402953.2">
    <property type="protein sequence ID" value="XP_014258439.1"/>
    <property type="gene ID" value="LOC106671946"/>
</dbReference>
<sequence length="126" mass="14181">MEVSLITDNTGRLRSGGNVTVAGSSGPMAYEGPPAKRVRRDESMDVDIQTPLQFADNEDFVPGTLDEVKSYMTTLVAGRSYYMYRRPAGHTYVSLLSPKDWNDRPPHDFITAIRYEGNFVWTKVDD</sequence>
<dbReference type="InterPro" id="IPR019534">
    <property type="entry name" value="DUF2452"/>
</dbReference>
<dbReference type="KEGG" id="clec:106671946"/>
<reference evidence="1" key="1">
    <citation type="submission" date="2022-01" db="UniProtKB">
        <authorList>
            <consortium name="EnsemblMetazoa"/>
        </authorList>
    </citation>
    <scope>IDENTIFICATION</scope>
</reference>
<organism evidence="1 2">
    <name type="scientific">Cimex lectularius</name>
    <name type="common">Bed bug</name>
    <name type="synonym">Acanthia lectularia</name>
    <dbReference type="NCBI Taxonomy" id="79782"/>
    <lineage>
        <taxon>Eukaryota</taxon>
        <taxon>Metazoa</taxon>
        <taxon>Ecdysozoa</taxon>
        <taxon>Arthropoda</taxon>
        <taxon>Hexapoda</taxon>
        <taxon>Insecta</taxon>
        <taxon>Pterygota</taxon>
        <taxon>Neoptera</taxon>
        <taxon>Paraneoptera</taxon>
        <taxon>Hemiptera</taxon>
        <taxon>Heteroptera</taxon>
        <taxon>Panheteroptera</taxon>
        <taxon>Cimicomorpha</taxon>
        <taxon>Cimicidae</taxon>
        <taxon>Cimex</taxon>
    </lineage>
</organism>
<dbReference type="RefSeq" id="XP_014258439.1">
    <property type="nucleotide sequence ID" value="XM_014402953.2"/>
</dbReference>
<dbReference type="AlphaFoldDB" id="A0A8I6S484"/>
<evidence type="ECO:0000313" key="1">
    <source>
        <dbReference type="EnsemblMetazoa" id="XP_014258439.1"/>
    </source>
</evidence>
<keyword evidence="2" id="KW-1185">Reference proteome</keyword>
<accession>A0A8I6S484</accession>
<dbReference type="OrthoDB" id="9995764at2759"/>
<proteinExistence type="predicted"/>
<name>A0A8I6S484_CIMLE</name>
<dbReference type="Pfam" id="PF10504">
    <property type="entry name" value="DUF2452"/>
    <property type="match status" value="1"/>
</dbReference>